<evidence type="ECO:0000313" key="2">
    <source>
        <dbReference type="EMBL" id="SPF45718.1"/>
    </source>
</evidence>
<proteinExistence type="predicted"/>
<dbReference type="PANTHER" id="PTHR33495:SF2">
    <property type="entry name" value="ANTI-SIGMA FACTOR ANTAGONIST TM_1081-RELATED"/>
    <property type="match status" value="1"/>
</dbReference>
<organism evidence="2 3">
    <name type="scientific">Candidatus Sulfotelmatobacter kueseliae</name>
    <dbReference type="NCBI Taxonomy" id="2042962"/>
    <lineage>
        <taxon>Bacteria</taxon>
        <taxon>Pseudomonadati</taxon>
        <taxon>Acidobacteriota</taxon>
        <taxon>Terriglobia</taxon>
        <taxon>Terriglobales</taxon>
        <taxon>Candidatus Korobacteraceae</taxon>
        <taxon>Candidatus Sulfotelmatobacter</taxon>
    </lineage>
</organism>
<sequence length="145" mass="15583">MDASWQMGAQPVGPAAFGIEKEPKLKLSLETRNRGDVIVVHCQGRIVYRDEAAALSRLVGEVLQHTNRLVLDLSGVSSMDSAGIGELALLQTWAQEKNAELKCSGPNALVLDLLGLTNLDSVLEVHPSVDAALASFREEQVCTDC</sequence>
<dbReference type="PANTHER" id="PTHR33495">
    <property type="entry name" value="ANTI-SIGMA FACTOR ANTAGONIST TM_1081-RELATED-RELATED"/>
    <property type="match status" value="1"/>
</dbReference>
<evidence type="ECO:0000259" key="1">
    <source>
        <dbReference type="PROSITE" id="PS50801"/>
    </source>
</evidence>
<dbReference type="EMBL" id="OMOD01000156">
    <property type="protein sequence ID" value="SPF45718.1"/>
    <property type="molecule type" value="Genomic_DNA"/>
</dbReference>
<dbReference type="SUPFAM" id="SSF52091">
    <property type="entry name" value="SpoIIaa-like"/>
    <property type="match status" value="1"/>
</dbReference>
<dbReference type="Gene3D" id="3.30.750.24">
    <property type="entry name" value="STAS domain"/>
    <property type="match status" value="1"/>
</dbReference>
<name>A0A2U3L1F4_9BACT</name>
<dbReference type="Proteomes" id="UP000238701">
    <property type="component" value="Unassembled WGS sequence"/>
</dbReference>
<protein>
    <submittedName>
        <fullName evidence="2">Anti-sigma-factor antagonist (Modular protein)</fullName>
    </submittedName>
</protein>
<dbReference type="InterPro" id="IPR002645">
    <property type="entry name" value="STAS_dom"/>
</dbReference>
<dbReference type="GO" id="GO:0043856">
    <property type="term" value="F:anti-sigma factor antagonist activity"/>
    <property type="evidence" value="ECO:0007669"/>
    <property type="project" value="TreeGrafter"/>
</dbReference>
<dbReference type="AlphaFoldDB" id="A0A2U3L1F4"/>
<evidence type="ECO:0000313" key="3">
    <source>
        <dbReference type="Proteomes" id="UP000238701"/>
    </source>
</evidence>
<feature type="domain" description="STAS" evidence="1">
    <location>
        <begin position="27"/>
        <end position="136"/>
    </location>
</feature>
<accession>A0A2U3L1F4</accession>
<dbReference type="Pfam" id="PF01740">
    <property type="entry name" value="STAS"/>
    <property type="match status" value="1"/>
</dbReference>
<gene>
    <name evidence="2" type="ORF">SBA1_600021</name>
</gene>
<dbReference type="CDD" id="cd07043">
    <property type="entry name" value="STAS_anti-anti-sigma_factors"/>
    <property type="match status" value="1"/>
</dbReference>
<reference evidence="3" key="1">
    <citation type="submission" date="2018-02" db="EMBL/GenBank/DDBJ databases">
        <authorList>
            <person name="Hausmann B."/>
        </authorList>
    </citation>
    <scope>NUCLEOTIDE SEQUENCE [LARGE SCALE GENOMIC DNA]</scope>
    <source>
        <strain evidence="3">Peat soil MAG SbA1</strain>
    </source>
</reference>
<dbReference type="InterPro" id="IPR036513">
    <property type="entry name" value="STAS_dom_sf"/>
</dbReference>
<dbReference type="PROSITE" id="PS50801">
    <property type="entry name" value="STAS"/>
    <property type="match status" value="1"/>
</dbReference>